<dbReference type="CDD" id="cd00060">
    <property type="entry name" value="FHA"/>
    <property type="match status" value="1"/>
</dbReference>
<dbReference type="InterPro" id="IPR008984">
    <property type="entry name" value="SMAD_FHA_dom_sf"/>
</dbReference>
<dbReference type="Pfam" id="PF16697">
    <property type="entry name" value="Yop-YscD_cpl"/>
    <property type="match status" value="1"/>
</dbReference>
<organism evidence="3 4">
    <name type="scientific">Ellagibacter isourolithinifaciens</name>
    <dbReference type="NCBI Taxonomy" id="2137581"/>
    <lineage>
        <taxon>Bacteria</taxon>
        <taxon>Bacillati</taxon>
        <taxon>Actinomycetota</taxon>
        <taxon>Coriobacteriia</taxon>
        <taxon>Eggerthellales</taxon>
        <taxon>Eggerthellaceae</taxon>
        <taxon>Ellagibacter</taxon>
    </lineage>
</organism>
<keyword evidence="4" id="KW-1185">Reference proteome</keyword>
<feature type="domain" description="FHA" evidence="2">
    <location>
        <begin position="74"/>
        <end position="123"/>
    </location>
</feature>
<sequence length="146" mass="15758">MTETCPVCGATLNPDASACPTCGFKLLGATQSFKPFPIEGGDVPAADHPQHQFVLRVVKGPQIGMVYRLGNAPMSVGRNPQCDIFLNDMTVSRSHAVVEPTGDGYTITDDSSFNGVWVNNDNVEARELHEGDVVQIGAFCLVYREE</sequence>
<dbReference type="GeneID" id="98656961"/>
<protein>
    <submittedName>
        <fullName evidence="3">FHA domain-containing protein</fullName>
    </submittedName>
</protein>
<dbReference type="EMBL" id="WAJR01000001">
    <property type="protein sequence ID" value="KAB1642972.1"/>
    <property type="molecule type" value="Genomic_DNA"/>
</dbReference>
<keyword evidence="1" id="KW-0597">Phosphoprotein</keyword>
<evidence type="ECO:0000256" key="1">
    <source>
        <dbReference type="ARBA" id="ARBA00022553"/>
    </source>
</evidence>
<name>A0A6N6NPN0_9ACTN</name>
<gene>
    <name evidence="3" type="ORF">F8C90_00905</name>
</gene>
<dbReference type="SUPFAM" id="SSF49879">
    <property type="entry name" value="SMAD/FHA domain"/>
    <property type="match status" value="1"/>
</dbReference>
<evidence type="ECO:0000313" key="4">
    <source>
        <dbReference type="Proteomes" id="UP000468668"/>
    </source>
</evidence>
<dbReference type="OrthoDB" id="9815925at2"/>
<dbReference type="PROSITE" id="PS50006">
    <property type="entry name" value="FHA_DOMAIN"/>
    <property type="match status" value="1"/>
</dbReference>
<dbReference type="InterPro" id="IPR000253">
    <property type="entry name" value="FHA_dom"/>
</dbReference>
<dbReference type="Proteomes" id="UP000468668">
    <property type="component" value="Unassembled WGS sequence"/>
</dbReference>
<reference evidence="3 4" key="1">
    <citation type="submission" date="2019-09" db="EMBL/GenBank/DDBJ databases">
        <title>Whole genome shotgun sequencing (WGS) of Ellagibacter isourolithinifaciens DSM 104140(T) and Adlercreutzia muris DSM 29508(T).</title>
        <authorList>
            <person name="Stoll D.A."/>
            <person name="Danylec N."/>
            <person name="Huch M."/>
        </authorList>
    </citation>
    <scope>NUCLEOTIDE SEQUENCE [LARGE SCALE GENOMIC DNA]</scope>
    <source>
        <strain evidence="3 4">DSM 104140</strain>
    </source>
</reference>
<dbReference type="InterPro" id="IPR032030">
    <property type="entry name" value="YscD_cytoplasmic_dom"/>
</dbReference>
<dbReference type="SMART" id="SM00240">
    <property type="entry name" value="FHA"/>
    <property type="match status" value="1"/>
</dbReference>
<dbReference type="Gene3D" id="2.60.200.20">
    <property type="match status" value="1"/>
</dbReference>
<accession>A0A6N6NPN0</accession>
<dbReference type="RefSeq" id="WP_158048559.1">
    <property type="nucleotide sequence ID" value="NZ_WAJR01000001.1"/>
</dbReference>
<proteinExistence type="predicted"/>
<dbReference type="AlphaFoldDB" id="A0A6N6NPN0"/>
<comment type="caution">
    <text evidence="3">The sequence shown here is derived from an EMBL/GenBank/DDBJ whole genome shotgun (WGS) entry which is preliminary data.</text>
</comment>
<evidence type="ECO:0000259" key="2">
    <source>
        <dbReference type="PROSITE" id="PS50006"/>
    </source>
</evidence>
<evidence type="ECO:0000313" key="3">
    <source>
        <dbReference type="EMBL" id="KAB1642972.1"/>
    </source>
</evidence>